<protein>
    <submittedName>
        <fullName evidence="1">Uncharacterized protein</fullName>
    </submittedName>
</protein>
<name>A0A929QWY4_9ACTO</name>
<dbReference type="Proteomes" id="UP000718630">
    <property type="component" value="Unassembled WGS sequence"/>
</dbReference>
<proteinExistence type="predicted"/>
<gene>
    <name evidence="1" type="ORF">HXK03_00445</name>
</gene>
<sequence length="79" mass="8958">MRADVKPGWGIDPTVPDPDPRRCPSCGVAVLPGRAQCHACYLRAAQLTRAYTERAWMTRNFPGLRPRALFPEDYEEVTR</sequence>
<dbReference type="AlphaFoldDB" id="A0A929QWY4"/>
<evidence type="ECO:0000313" key="2">
    <source>
        <dbReference type="Proteomes" id="UP000718630"/>
    </source>
</evidence>
<accession>A0A929QWY4</accession>
<evidence type="ECO:0000313" key="1">
    <source>
        <dbReference type="EMBL" id="MBF0939334.1"/>
    </source>
</evidence>
<organism evidence="1 2">
    <name type="scientific">Schaalia georgiae</name>
    <dbReference type="NCBI Taxonomy" id="52768"/>
    <lineage>
        <taxon>Bacteria</taxon>
        <taxon>Bacillati</taxon>
        <taxon>Actinomycetota</taxon>
        <taxon>Actinomycetes</taxon>
        <taxon>Actinomycetales</taxon>
        <taxon>Actinomycetaceae</taxon>
        <taxon>Schaalia</taxon>
    </lineage>
</organism>
<reference evidence="1" key="1">
    <citation type="submission" date="2020-04" db="EMBL/GenBank/DDBJ databases">
        <title>Deep metagenomics examines the oral microbiome during advanced dental caries in children, revealing novel taxa and co-occurrences with host molecules.</title>
        <authorList>
            <person name="Baker J.L."/>
            <person name="Morton J.T."/>
            <person name="Dinis M."/>
            <person name="Alvarez R."/>
            <person name="Tran N.C."/>
            <person name="Knight R."/>
            <person name="Edlund A."/>
        </authorList>
    </citation>
    <scope>NUCLEOTIDE SEQUENCE</scope>
    <source>
        <strain evidence="1">JCVI_32_bin.64</strain>
    </source>
</reference>
<comment type="caution">
    <text evidence="1">The sequence shown here is derived from an EMBL/GenBank/DDBJ whole genome shotgun (WGS) entry which is preliminary data.</text>
</comment>
<dbReference type="EMBL" id="JABZFZ010000009">
    <property type="protein sequence ID" value="MBF0939334.1"/>
    <property type="molecule type" value="Genomic_DNA"/>
</dbReference>